<dbReference type="AlphaFoldDB" id="A0A5B8W605"/>
<dbReference type="Pfam" id="PF00488">
    <property type="entry name" value="MutS_V"/>
    <property type="match status" value="1"/>
</dbReference>
<dbReference type="RefSeq" id="WP_147057940.1">
    <property type="nucleotide sequence ID" value="NZ_CP042437.1"/>
</dbReference>
<evidence type="ECO:0000256" key="1">
    <source>
        <dbReference type="ARBA" id="ARBA00022741"/>
    </source>
</evidence>
<keyword evidence="1" id="KW-0547">Nucleotide-binding</keyword>
<dbReference type="SMART" id="SM00534">
    <property type="entry name" value="MUTSac"/>
    <property type="match status" value="1"/>
</dbReference>
<evidence type="ECO:0000313" key="5">
    <source>
        <dbReference type="EMBL" id="QEC78877.1"/>
    </source>
</evidence>
<evidence type="ECO:0000256" key="3">
    <source>
        <dbReference type="ARBA" id="ARBA00023125"/>
    </source>
</evidence>
<accession>A0A5B8W605</accession>
<dbReference type="Gene3D" id="1.10.1420.10">
    <property type="match status" value="1"/>
</dbReference>
<gene>
    <name evidence="5" type="ORF">FSB76_24075</name>
</gene>
<keyword evidence="3" id="KW-0238">DNA-binding</keyword>
<reference evidence="5 6" key="1">
    <citation type="journal article" date="2013" name="J. Microbiol.">
        <title>Mucilaginibacter ginsenosidivorax sp. nov., with ginsenoside converting activity isolated from sediment.</title>
        <authorList>
            <person name="Kim J.K."/>
            <person name="Choi T.E."/>
            <person name="Liu Q.M."/>
            <person name="Park H.Y."/>
            <person name="Yi T.H."/>
            <person name="Yoon M.H."/>
            <person name="Kim S.C."/>
            <person name="Im W.T."/>
        </authorList>
    </citation>
    <scope>NUCLEOTIDE SEQUENCE [LARGE SCALE GENOMIC DNA]</scope>
    <source>
        <strain evidence="5 6">KHI28</strain>
    </source>
</reference>
<evidence type="ECO:0000256" key="2">
    <source>
        <dbReference type="ARBA" id="ARBA00022840"/>
    </source>
</evidence>
<dbReference type="SUPFAM" id="SSF48334">
    <property type="entry name" value="DNA repair protein MutS, domain III"/>
    <property type="match status" value="1"/>
</dbReference>
<dbReference type="InterPro" id="IPR000432">
    <property type="entry name" value="DNA_mismatch_repair_MutS_C"/>
</dbReference>
<feature type="domain" description="DNA mismatch repair proteins mutS family" evidence="4">
    <location>
        <begin position="258"/>
        <end position="437"/>
    </location>
</feature>
<dbReference type="Gene3D" id="3.40.50.300">
    <property type="entry name" value="P-loop containing nucleotide triphosphate hydrolases"/>
    <property type="match status" value="1"/>
</dbReference>
<sequence length="449" mass="49879">MSFTTDKQTLDDLNLIGKRGSDSVYNIFNHTRTQGGAELMESMFLLPLSDPNAIDRRIGAIRFFRTVGIDFPFQSESLAVLEQYMADTDERSKLSAVHDTLVRKLSAIIAGDEAYRKIAGGIKALIQTLRALQALVSGLPKRTLPPAIREAIATISGLLNDPSLVSLLTENAGPKLSFEKAAALDQLVRFQHHEKIRQILKQIYWLDVCITVAKVARERNLTFPLPLPQGQHVLRLENVWHPQVKQAVPNTLHMMPGSNIIFLTGANMAGKSTFMKSLGIALYLAHIGFPVAAERMEFSVCDGLFTTINLPDDLGSGNSHFYAEVLRVKKIARELAQGKNLFIILDELFRGTNVTDACEGTIVLTEAFAGKSNCMFVVSTHIIEAGDVLKDRCDNIEFLYLPTHMEGNTPVYSYKLENGITSDRHGMVIINNERILEIIRSRKFKQPGA</sequence>
<dbReference type="InterPro" id="IPR036187">
    <property type="entry name" value="DNA_mismatch_repair_MutS_sf"/>
</dbReference>
<evidence type="ECO:0000313" key="6">
    <source>
        <dbReference type="Proteomes" id="UP000321362"/>
    </source>
</evidence>
<dbReference type="PANTHER" id="PTHR11361:SF99">
    <property type="entry name" value="DNA MISMATCH REPAIR PROTEIN"/>
    <property type="match status" value="1"/>
</dbReference>
<dbReference type="SUPFAM" id="SSF52540">
    <property type="entry name" value="P-loop containing nucleoside triphosphate hydrolases"/>
    <property type="match status" value="1"/>
</dbReference>
<dbReference type="KEGG" id="mgk:FSB76_24075"/>
<dbReference type="OrthoDB" id="1097361at2"/>
<keyword evidence="2" id="KW-0067">ATP-binding</keyword>
<evidence type="ECO:0000259" key="4">
    <source>
        <dbReference type="SMART" id="SM00534"/>
    </source>
</evidence>
<dbReference type="Proteomes" id="UP000321362">
    <property type="component" value="Chromosome"/>
</dbReference>
<dbReference type="GO" id="GO:0006298">
    <property type="term" value="P:mismatch repair"/>
    <property type="evidence" value="ECO:0007669"/>
    <property type="project" value="InterPro"/>
</dbReference>
<dbReference type="InterPro" id="IPR045076">
    <property type="entry name" value="MutS"/>
</dbReference>
<dbReference type="Pfam" id="PF05192">
    <property type="entry name" value="MutS_III"/>
    <property type="match status" value="1"/>
</dbReference>
<dbReference type="GO" id="GO:0005524">
    <property type="term" value="F:ATP binding"/>
    <property type="evidence" value="ECO:0007669"/>
    <property type="project" value="UniProtKB-KW"/>
</dbReference>
<organism evidence="5 6">
    <name type="scientific">Mucilaginibacter ginsenosidivorax</name>
    <dbReference type="NCBI Taxonomy" id="862126"/>
    <lineage>
        <taxon>Bacteria</taxon>
        <taxon>Pseudomonadati</taxon>
        <taxon>Bacteroidota</taxon>
        <taxon>Sphingobacteriia</taxon>
        <taxon>Sphingobacteriales</taxon>
        <taxon>Sphingobacteriaceae</taxon>
        <taxon>Mucilaginibacter</taxon>
    </lineage>
</organism>
<protein>
    <submittedName>
        <fullName evidence="5">DNA mismatch repair protein</fullName>
    </submittedName>
</protein>
<keyword evidence="6" id="KW-1185">Reference proteome</keyword>
<name>A0A5B8W605_9SPHI</name>
<dbReference type="PANTHER" id="PTHR11361">
    <property type="entry name" value="DNA MISMATCH REPAIR PROTEIN MUTS FAMILY MEMBER"/>
    <property type="match status" value="1"/>
</dbReference>
<dbReference type="EMBL" id="CP042437">
    <property type="protein sequence ID" value="QEC78877.1"/>
    <property type="molecule type" value="Genomic_DNA"/>
</dbReference>
<dbReference type="InterPro" id="IPR007696">
    <property type="entry name" value="DNA_mismatch_repair_MutS_core"/>
</dbReference>
<proteinExistence type="predicted"/>
<dbReference type="InterPro" id="IPR027417">
    <property type="entry name" value="P-loop_NTPase"/>
</dbReference>
<dbReference type="GO" id="GO:0140664">
    <property type="term" value="F:ATP-dependent DNA damage sensor activity"/>
    <property type="evidence" value="ECO:0007669"/>
    <property type="project" value="InterPro"/>
</dbReference>
<dbReference type="GO" id="GO:0030983">
    <property type="term" value="F:mismatched DNA binding"/>
    <property type="evidence" value="ECO:0007669"/>
    <property type="project" value="InterPro"/>
</dbReference>